<feature type="transmembrane region" description="Helical" evidence="10">
    <location>
        <begin position="145"/>
        <end position="162"/>
    </location>
</feature>
<keyword evidence="3" id="KW-0597">Phosphoprotein</keyword>
<name>D1BXI9_XYLCX</name>
<dbReference type="Pfam" id="PF02518">
    <property type="entry name" value="HATPase_c"/>
    <property type="match status" value="1"/>
</dbReference>
<evidence type="ECO:0000259" key="12">
    <source>
        <dbReference type="Pfam" id="PF07730"/>
    </source>
</evidence>
<evidence type="ECO:0000256" key="4">
    <source>
        <dbReference type="ARBA" id="ARBA00022679"/>
    </source>
</evidence>
<evidence type="ECO:0000256" key="9">
    <source>
        <dbReference type="SAM" id="MobiDB-lite"/>
    </source>
</evidence>
<dbReference type="Gene3D" id="1.20.5.1930">
    <property type="match status" value="1"/>
</dbReference>
<evidence type="ECO:0000256" key="2">
    <source>
        <dbReference type="ARBA" id="ARBA00012438"/>
    </source>
</evidence>
<dbReference type="AlphaFoldDB" id="D1BXI9"/>
<feature type="transmembrane region" description="Helical" evidence="10">
    <location>
        <begin position="84"/>
        <end position="103"/>
    </location>
</feature>
<proteinExistence type="predicted"/>
<dbReference type="InterPro" id="IPR050482">
    <property type="entry name" value="Sensor_HK_TwoCompSys"/>
</dbReference>
<evidence type="ECO:0000313" key="13">
    <source>
        <dbReference type="EMBL" id="ACZ29799.1"/>
    </source>
</evidence>
<dbReference type="eggNOG" id="COG4585">
    <property type="taxonomic scope" value="Bacteria"/>
</dbReference>
<dbReference type="GO" id="GO:0000155">
    <property type="term" value="F:phosphorelay sensor kinase activity"/>
    <property type="evidence" value="ECO:0007669"/>
    <property type="project" value="InterPro"/>
</dbReference>
<feature type="transmembrane region" description="Helical" evidence="10">
    <location>
        <begin position="182"/>
        <end position="205"/>
    </location>
</feature>
<dbReference type="GO" id="GO:0005524">
    <property type="term" value="F:ATP binding"/>
    <property type="evidence" value="ECO:0007669"/>
    <property type="project" value="UniProtKB-KW"/>
</dbReference>
<keyword evidence="8" id="KW-0902">Two-component regulatory system</keyword>
<feature type="region of interest" description="Disordered" evidence="9">
    <location>
        <begin position="299"/>
        <end position="328"/>
    </location>
</feature>
<dbReference type="PANTHER" id="PTHR24421:SF10">
    <property type="entry name" value="NITRATE_NITRITE SENSOR PROTEIN NARQ"/>
    <property type="match status" value="1"/>
</dbReference>
<organism evidence="13 14">
    <name type="scientific">Xylanimonas cellulosilytica (strain DSM 15894 / JCM 12276 / CECT 5975 / KCTC 9989 / LMG 20990 / NBRC 107835 / XIL07)</name>
    <dbReference type="NCBI Taxonomy" id="446471"/>
    <lineage>
        <taxon>Bacteria</taxon>
        <taxon>Bacillati</taxon>
        <taxon>Actinomycetota</taxon>
        <taxon>Actinomycetes</taxon>
        <taxon>Micrococcales</taxon>
        <taxon>Promicromonosporaceae</taxon>
        <taxon>Xylanimonas</taxon>
    </lineage>
</organism>
<dbReference type="GO" id="GO:0016020">
    <property type="term" value="C:membrane"/>
    <property type="evidence" value="ECO:0007669"/>
    <property type="project" value="InterPro"/>
</dbReference>
<dbReference type="InterPro" id="IPR003594">
    <property type="entry name" value="HATPase_dom"/>
</dbReference>
<feature type="domain" description="Signal transduction histidine kinase subgroup 3 dimerisation and phosphoacceptor" evidence="12">
    <location>
        <begin position="235"/>
        <end position="300"/>
    </location>
</feature>
<protein>
    <recommendedName>
        <fullName evidence="2">histidine kinase</fullName>
        <ecNumber evidence="2">2.7.13.3</ecNumber>
    </recommendedName>
</protein>
<comment type="catalytic activity">
    <reaction evidence="1">
        <text>ATP + protein L-histidine = ADP + protein N-phospho-L-histidine.</text>
        <dbReference type="EC" id="2.7.13.3"/>
    </reaction>
</comment>
<keyword evidence="6 13" id="KW-0418">Kinase</keyword>
<feature type="transmembrane region" description="Helical" evidence="10">
    <location>
        <begin position="109"/>
        <end position="133"/>
    </location>
</feature>
<dbReference type="EMBL" id="CP001821">
    <property type="protein sequence ID" value="ACZ29799.1"/>
    <property type="molecule type" value="Genomic_DNA"/>
</dbReference>
<reference evidence="13 14" key="2">
    <citation type="journal article" date="2010" name="Stand. Genomic Sci.">
        <title>Complete genome sequence of Xylanimonas cellulosilytica type strain (XIL07).</title>
        <authorList>
            <person name="Foster B."/>
            <person name="Pukall R."/>
            <person name="Abt B."/>
            <person name="Nolan M."/>
            <person name="Glavina Del Rio T."/>
            <person name="Chen F."/>
            <person name="Lucas S."/>
            <person name="Tice H."/>
            <person name="Pitluck S."/>
            <person name="Cheng J.-F."/>
            <person name="Chertkov O."/>
            <person name="Brettin T."/>
            <person name="Han C."/>
            <person name="Detter J.C."/>
            <person name="Bruce D."/>
            <person name="Goodwin L."/>
            <person name="Ivanova N."/>
            <person name="Mavromatis K."/>
            <person name="Pati A."/>
            <person name="Mikhailova N."/>
            <person name="Chen A."/>
            <person name="Palaniappan K."/>
            <person name="Land M."/>
            <person name="Hauser L."/>
            <person name="Chang Y.-J."/>
            <person name="Jeffries C.D."/>
            <person name="Chain P."/>
            <person name="Rohde M."/>
            <person name="Goeker M."/>
            <person name="Bristow J."/>
            <person name="Eisen J.A."/>
            <person name="Markowitz V."/>
            <person name="Hugenholtz P."/>
            <person name="Kyrpides N.C."/>
            <person name="Klenk H.-P."/>
            <person name="Lapidus A."/>
        </authorList>
    </citation>
    <scope>NUCLEOTIDE SEQUENCE [LARGE SCALE GENOMIC DNA]</scope>
    <source>
        <strain evidence="14">DSM 15894 / CECT 5975 / LMG 20990 / XIL07</strain>
    </source>
</reference>
<dbReference type="InterPro" id="IPR036890">
    <property type="entry name" value="HATPase_C_sf"/>
</dbReference>
<dbReference type="Pfam" id="PF07730">
    <property type="entry name" value="HisKA_3"/>
    <property type="match status" value="1"/>
</dbReference>
<keyword evidence="7" id="KW-0067">ATP-binding</keyword>
<evidence type="ECO:0000256" key="5">
    <source>
        <dbReference type="ARBA" id="ARBA00022741"/>
    </source>
</evidence>
<evidence type="ECO:0000313" key="14">
    <source>
        <dbReference type="Proteomes" id="UP000002255"/>
    </source>
</evidence>
<gene>
    <name evidence="13" type="ordered locus">Xcel_0760</name>
</gene>
<dbReference type="Proteomes" id="UP000002255">
    <property type="component" value="Chromosome"/>
</dbReference>
<keyword evidence="5" id="KW-0547">Nucleotide-binding</keyword>
<feature type="domain" description="Histidine kinase/HSP90-like ATPase" evidence="11">
    <location>
        <begin position="362"/>
        <end position="458"/>
    </location>
</feature>
<accession>D1BXI9</accession>
<dbReference type="EC" id="2.7.13.3" evidence="2"/>
<dbReference type="HOGENOM" id="CLU_000445_20_1_11"/>
<evidence type="ECO:0000256" key="3">
    <source>
        <dbReference type="ARBA" id="ARBA00022553"/>
    </source>
</evidence>
<keyword evidence="10" id="KW-1133">Transmembrane helix</keyword>
<dbReference type="InterPro" id="IPR011712">
    <property type="entry name" value="Sig_transdc_His_kin_sub3_dim/P"/>
</dbReference>
<evidence type="ECO:0000256" key="10">
    <source>
        <dbReference type="SAM" id="Phobius"/>
    </source>
</evidence>
<keyword evidence="4" id="KW-0808">Transferase</keyword>
<dbReference type="GO" id="GO:0046983">
    <property type="term" value="F:protein dimerization activity"/>
    <property type="evidence" value="ECO:0007669"/>
    <property type="project" value="InterPro"/>
</dbReference>
<dbReference type="PANTHER" id="PTHR24421">
    <property type="entry name" value="NITRATE/NITRITE SENSOR PROTEIN NARX-RELATED"/>
    <property type="match status" value="1"/>
</dbReference>
<keyword evidence="10" id="KW-0812">Transmembrane</keyword>
<reference evidence="14" key="1">
    <citation type="submission" date="2009-11" db="EMBL/GenBank/DDBJ databases">
        <title>The complete chromosome of Xylanimonas cellulosilytica DSM 15894.</title>
        <authorList>
            <consortium name="US DOE Joint Genome Institute (JGI-PGF)"/>
            <person name="Lucas S."/>
            <person name="Copeland A."/>
            <person name="Lapidus A."/>
            <person name="Glavina del Rio T."/>
            <person name="Dalin E."/>
            <person name="Tice H."/>
            <person name="Bruce D."/>
            <person name="Goodwin L."/>
            <person name="Pitluck S."/>
            <person name="Kyrpides N."/>
            <person name="Mavromatis K."/>
            <person name="Ivanova N."/>
            <person name="Mikhailova N."/>
            <person name="Foster B."/>
            <person name="Clum A."/>
            <person name="Brettin T."/>
            <person name="Detter J.C."/>
            <person name="Han C."/>
            <person name="Larimer F."/>
            <person name="Land M."/>
            <person name="Hauser L."/>
            <person name="Markowitz V."/>
            <person name="Cheng J.F."/>
            <person name="Hugenholtz P."/>
            <person name="Woyke T."/>
            <person name="Wu D."/>
            <person name="Gehrich-Schroeter G."/>
            <person name="Schneider S."/>
            <person name="Pukall S.R."/>
            <person name="Klenk H.P."/>
            <person name="Eisen J.A."/>
        </authorList>
    </citation>
    <scope>NUCLEOTIDE SEQUENCE [LARGE SCALE GENOMIC DNA]</scope>
    <source>
        <strain evidence="14">DSM 15894 / CECT 5975 / LMG 20990 / XIL07</strain>
    </source>
</reference>
<dbReference type="KEGG" id="xce:Xcel_0760"/>
<evidence type="ECO:0000259" key="11">
    <source>
        <dbReference type="Pfam" id="PF02518"/>
    </source>
</evidence>
<feature type="compositionally biased region" description="Basic and acidic residues" evidence="9">
    <location>
        <begin position="312"/>
        <end position="324"/>
    </location>
</feature>
<keyword evidence="10" id="KW-0472">Membrane</keyword>
<dbReference type="CDD" id="cd16917">
    <property type="entry name" value="HATPase_UhpB-NarQ-NarX-like"/>
    <property type="match status" value="1"/>
</dbReference>
<sequence>MQAMAAGPKVRAVSTFPPALGVPAPRARTRRVPRLDAPGAPMLTRAGYLWGETWRILLAFAFGAAVFALTALEVESGRAEVRFELLPLLDLLLGLASLALLPLRRRAPLTIALLLVGFSLVAGLPSGAAIIASISLATRRRIHEIAILAVVFVPNVLAYDWFYPPNTPLLATTAGTAHMPDWIVEVGTGVIGYTVVVSIGAFIGARRDLIRSLHERAAASELEQARQAEQARAAERERIAREMHDVLAHRMSLVAMHAGALAYRIDLSPDQVRETATIIRDGTHQALEELRGVLGVLRSADTTPDDDGPEGAEARPPRPARPERPQPTLDDLDELVAQARSAGNPVRLVVDLAQGEAPPAGVSRHAYRLLQEALTNVRKHAPGGRVVVEVRGGPGDGLRLRTANPVSTVVPRASGTAVSGTPGAGMGLAGMTERAAVAGGTLTFGETDGVFEVQAWIPWPP</sequence>
<dbReference type="OrthoDB" id="227596at2"/>
<dbReference type="STRING" id="446471.Xcel_0760"/>
<evidence type="ECO:0000256" key="1">
    <source>
        <dbReference type="ARBA" id="ARBA00000085"/>
    </source>
</evidence>
<evidence type="ECO:0000256" key="7">
    <source>
        <dbReference type="ARBA" id="ARBA00022840"/>
    </source>
</evidence>
<evidence type="ECO:0000256" key="6">
    <source>
        <dbReference type="ARBA" id="ARBA00022777"/>
    </source>
</evidence>
<feature type="transmembrane region" description="Helical" evidence="10">
    <location>
        <begin position="53"/>
        <end position="72"/>
    </location>
</feature>
<evidence type="ECO:0000256" key="8">
    <source>
        <dbReference type="ARBA" id="ARBA00023012"/>
    </source>
</evidence>
<dbReference type="Gene3D" id="3.30.565.10">
    <property type="entry name" value="Histidine kinase-like ATPase, C-terminal domain"/>
    <property type="match status" value="1"/>
</dbReference>
<dbReference type="SUPFAM" id="SSF55874">
    <property type="entry name" value="ATPase domain of HSP90 chaperone/DNA topoisomerase II/histidine kinase"/>
    <property type="match status" value="1"/>
</dbReference>
<keyword evidence="14" id="KW-1185">Reference proteome</keyword>